<evidence type="ECO:0000259" key="1">
    <source>
        <dbReference type="Pfam" id="PF19783"/>
    </source>
</evidence>
<dbReference type="InterPro" id="IPR046235">
    <property type="entry name" value="DUF6268"/>
</dbReference>
<protein>
    <recommendedName>
        <fullName evidence="1">DUF6268 domain-containing protein</fullName>
    </recommendedName>
</protein>
<sequence length="322" mass="36013">MRCDRQGWHITVRFTIAVIVLFTFLGRSSFAQDRTGHSDSELTVDDVDFERISGDEPSPFEQLWGIVQPRRGSATLTWLAGGGEDALGSTALDLSTSFLAPIPGWDRSFLSISPSFGVQSLDAPAGVELPSELYRGSLSFSLMKPLSDETQLMVGLAPSFASDLNSRGSEAFRFMAFGNLSWQRSSTTKWLLGVAVTGREDIPVLPMAGLIWTPTEDWQIELTAPRPRISRRLGWFEGSYENWVYLAGEFGGGTWAVERAGRDDELTLRDFRMLVGWEQRDKHGLNPRIEAGYVFGRRIEYESDDFEFEPTDTLMIRAGLSF</sequence>
<feature type="domain" description="DUF6268" evidence="1">
    <location>
        <begin position="128"/>
        <end position="304"/>
    </location>
</feature>
<dbReference type="KEGG" id="pbs:Plabr_0936"/>
<dbReference type="STRING" id="756272.Plabr_0936"/>
<reference evidence="3" key="1">
    <citation type="submission" date="2011-02" db="EMBL/GenBank/DDBJ databases">
        <title>The complete genome of Planctomyces brasiliensis DSM 5305.</title>
        <authorList>
            <person name="Lucas S."/>
            <person name="Copeland A."/>
            <person name="Lapidus A."/>
            <person name="Bruce D."/>
            <person name="Goodwin L."/>
            <person name="Pitluck S."/>
            <person name="Kyrpides N."/>
            <person name="Mavromatis K."/>
            <person name="Pagani I."/>
            <person name="Ivanova N."/>
            <person name="Ovchinnikova G."/>
            <person name="Lu M."/>
            <person name="Detter J.C."/>
            <person name="Han C."/>
            <person name="Land M."/>
            <person name="Hauser L."/>
            <person name="Markowitz V."/>
            <person name="Cheng J.-F."/>
            <person name="Hugenholtz P."/>
            <person name="Woyke T."/>
            <person name="Wu D."/>
            <person name="Tindall B."/>
            <person name="Pomrenke H.G."/>
            <person name="Brambilla E."/>
            <person name="Klenk H.-P."/>
            <person name="Eisen J.A."/>
        </authorList>
    </citation>
    <scope>NUCLEOTIDE SEQUENCE [LARGE SCALE GENOMIC DNA]</scope>
    <source>
        <strain evidence="3">ATCC 49424 / DSM 5305 / JCM 21570 / NBRC 103401 / IFAM 1448</strain>
    </source>
</reference>
<evidence type="ECO:0000313" key="2">
    <source>
        <dbReference type="EMBL" id="ADY58557.1"/>
    </source>
</evidence>
<dbReference type="OrthoDB" id="249490at2"/>
<dbReference type="EMBL" id="CP002546">
    <property type="protein sequence ID" value="ADY58557.1"/>
    <property type="molecule type" value="Genomic_DNA"/>
</dbReference>
<gene>
    <name evidence="2" type="ordered locus">Plabr_0936</name>
</gene>
<dbReference type="Pfam" id="PF19783">
    <property type="entry name" value="DUF6268"/>
    <property type="match status" value="1"/>
</dbReference>
<dbReference type="RefSeq" id="WP_013627295.1">
    <property type="nucleotide sequence ID" value="NC_015174.1"/>
</dbReference>
<dbReference type="Proteomes" id="UP000006860">
    <property type="component" value="Chromosome"/>
</dbReference>
<dbReference type="TCDB" id="9.B.155.2.14">
    <property type="family name" value="the putative beta barrel porin-3 (bbp3) family"/>
</dbReference>
<dbReference type="eggNOG" id="COG3266">
    <property type="taxonomic scope" value="Bacteria"/>
</dbReference>
<name>F0SJ15_RUBBR</name>
<organism evidence="2 3">
    <name type="scientific">Rubinisphaera brasiliensis (strain ATCC 49424 / DSM 5305 / JCM 21570 / IAM 15109 / NBRC 103401 / IFAM 1448)</name>
    <name type="common">Planctomyces brasiliensis</name>
    <dbReference type="NCBI Taxonomy" id="756272"/>
    <lineage>
        <taxon>Bacteria</taxon>
        <taxon>Pseudomonadati</taxon>
        <taxon>Planctomycetota</taxon>
        <taxon>Planctomycetia</taxon>
        <taxon>Planctomycetales</taxon>
        <taxon>Planctomycetaceae</taxon>
        <taxon>Rubinisphaera</taxon>
    </lineage>
</organism>
<dbReference type="HOGENOM" id="CLU_863000_0_0_0"/>
<proteinExistence type="predicted"/>
<accession>F0SJ15</accession>
<keyword evidence="3" id="KW-1185">Reference proteome</keyword>
<dbReference type="AlphaFoldDB" id="F0SJ15"/>
<evidence type="ECO:0000313" key="3">
    <source>
        <dbReference type="Proteomes" id="UP000006860"/>
    </source>
</evidence>